<evidence type="ECO:0000256" key="2">
    <source>
        <dbReference type="ARBA" id="ARBA00022670"/>
    </source>
</evidence>
<dbReference type="Pfam" id="PF02902">
    <property type="entry name" value="Peptidase_C48"/>
    <property type="match status" value="1"/>
</dbReference>
<keyword evidence="3" id="KW-0378">Hydrolase</keyword>
<dbReference type="InterPro" id="IPR038765">
    <property type="entry name" value="Papain-like_cys_pep_sf"/>
</dbReference>
<dbReference type="GO" id="GO:0006508">
    <property type="term" value="P:proteolysis"/>
    <property type="evidence" value="ECO:0007669"/>
    <property type="project" value="UniProtKB-KW"/>
</dbReference>
<evidence type="ECO:0000259" key="4">
    <source>
        <dbReference type="PROSITE" id="PS50600"/>
    </source>
</evidence>
<feature type="non-terminal residue" evidence="5">
    <location>
        <position position="1"/>
    </location>
</feature>
<dbReference type="AlphaFoldDB" id="A0AAD7ND27"/>
<feature type="domain" description="Ubiquitin-like protease family profile" evidence="4">
    <location>
        <begin position="29"/>
        <end position="192"/>
    </location>
</feature>
<evidence type="ECO:0000313" key="6">
    <source>
        <dbReference type="Proteomes" id="UP001215280"/>
    </source>
</evidence>
<evidence type="ECO:0000256" key="1">
    <source>
        <dbReference type="ARBA" id="ARBA00005234"/>
    </source>
</evidence>
<name>A0AAD7ND27_9AGAR</name>
<proteinExistence type="inferred from homology"/>
<evidence type="ECO:0000256" key="3">
    <source>
        <dbReference type="ARBA" id="ARBA00022801"/>
    </source>
</evidence>
<keyword evidence="2" id="KW-0645">Protease</keyword>
<sequence length="239" mass="26877">SLSGLADACIDSFEFLPWDTTVPGLSPAVHLTSEDLASFLSSDWLNDEMINGGVDWILQRAGPGSRSRILNCLFIQSLRNARSQSVSYSPQKFSPINKAIRAGTVNLVWFPLLVSGNHWTLLKIDLVQKTIAYSDSLRLTRLLEELALVQWWLKTLLRSSDDFDIVEPDFPSPRQLDSHSCGIIALSILASILLEFSPLWSPECAATEQIEWFLRLSSMFEDGDDFVSFFFIASAYYMN</sequence>
<dbReference type="PROSITE" id="PS50600">
    <property type="entry name" value="ULP_PROTEASE"/>
    <property type="match status" value="1"/>
</dbReference>
<gene>
    <name evidence="5" type="ORF">DFH07DRAFT_743004</name>
</gene>
<comment type="similarity">
    <text evidence="1">Belongs to the peptidase C48 family.</text>
</comment>
<dbReference type="GO" id="GO:0008234">
    <property type="term" value="F:cysteine-type peptidase activity"/>
    <property type="evidence" value="ECO:0007669"/>
    <property type="project" value="InterPro"/>
</dbReference>
<organism evidence="5 6">
    <name type="scientific">Mycena maculata</name>
    <dbReference type="NCBI Taxonomy" id="230809"/>
    <lineage>
        <taxon>Eukaryota</taxon>
        <taxon>Fungi</taxon>
        <taxon>Dikarya</taxon>
        <taxon>Basidiomycota</taxon>
        <taxon>Agaricomycotina</taxon>
        <taxon>Agaricomycetes</taxon>
        <taxon>Agaricomycetidae</taxon>
        <taxon>Agaricales</taxon>
        <taxon>Marasmiineae</taxon>
        <taxon>Mycenaceae</taxon>
        <taxon>Mycena</taxon>
    </lineage>
</organism>
<evidence type="ECO:0000313" key="5">
    <source>
        <dbReference type="EMBL" id="KAJ7755625.1"/>
    </source>
</evidence>
<protein>
    <recommendedName>
        <fullName evidence="4">Ubiquitin-like protease family profile domain-containing protein</fullName>
    </recommendedName>
</protein>
<keyword evidence="6" id="KW-1185">Reference proteome</keyword>
<dbReference type="GO" id="GO:0019783">
    <property type="term" value="F:ubiquitin-like protein peptidase activity"/>
    <property type="evidence" value="ECO:0007669"/>
    <property type="project" value="UniProtKB-ARBA"/>
</dbReference>
<dbReference type="Gene3D" id="3.40.395.10">
    <property type="entry name" value="Adenoviral Proteinase, Chain A"/>
    <property type="match status" value="1"/>
</dbReference>
<accession>A0AAD7ND27</accession>
<dbReference type="SUPFAM" id="SSF54001">
    <property type="entry name" value="Cysteine proteinases"/>
    <property type="match status" value="1"/>
</dbReference>
<dbReference type="Proteomes" id="UP001215280">
    <property type="component" value="Unassembled WGS sequence"/>
</dbReference>
<reference evidence="5" key="1">
    <citation type="submission" date="2023-03" db="EMBL/GenBank/DDBJ databases">
        <title>Massive genome expansion in bonnet fungi (Mycena s.s.) driven by repeated elements and novel gene families across ecological guilds.</title>
        <authorList>
            <consortium name="Lawrence Berkeley National Laboratory"/>
            <person name="Harder C.B."/>
            <person name="Miyauchi S."/>
            <person name="Viragh M."/>
            <person name="Kuo A."/>
            <person name="Thoen E."/>
            <person name="Andreopoulos B."/>
            <person name="Lu D."/>
            <person name="Skrede I."/>
            <person name="Drula E."/>
            <person name="Henrissat B."/>
            <person name="Morin E."/>
            <person name="Kohler A."/>
            <person name="Barry K."/>
            <person name="LaButti K."/>
            <person name="Morin E."/>
            <person name="Salamov A."/>
            <person name="Lipzen A."/>
            <person name="Mereny Z."/>
            <person name="Hegedus B."/>
            <person name="Baldrian P."/>
            <person name="Stursova M."/>
            <person name="Weitz H."/>
            <person name="Taylor A."/>
            <person name="Grigoriev I.V."/>
            <person name="Nagy L.G."/>
            <person name="Martin F."/>
            <person name="Kauserud H."/>
        </authorList>
    </citation>
    <scope>NUCLEOTIDE SEQUENCE</scope>
    <source>
        <strain evidence="5">CBHHK188m</strain>
    </source>
</reference>
<dbReference type="EMBL" id="JARJLG010000063">
    <property type="protein sequence ID" value="KAJ7755625.1"/>
    <property type="molecule type" value="Genomic_DNA"/>
</dbReference>
<dbReference type="InterPro" id="IPR003653">
    <property type="entry name" value="Peptidase_C48_C"/>
</dbReference>
<comment type="caution">
    <text evidence="5">The sequence shown here is derived from an EMBL/GenBank/DDBJ whole genome shotgun (WGS) entry which is preliminary data.</text>
</comment>